<accession>A0A381PG73</accession>
<evidence type="ECO:0000313" key="2">
    <source>
        <dbReference type="EMBL" id="SUZ65119.1"/>
    </source>
</evidence>
<name>A0A381PG73_9ZZZZ</name>
<gene>
    <name evidence="2" type="ORF">METZ01_LOCUS17973</name>
</gene>
<dbReference type="Gene3D" id="2.40.160.50">
    <property type="entry name" value="membrane protein fhac: a member of the omp85/tpsb transporter family"/>
    <property type="match status" value="1"/>
</dbReference>
<evidence type="ECO:0000256" key="1">
    <source>
        <dbReference type="SAM" id="MobiDB-lite"/>
    </source>
</evidence>
<dbReference type="AlphaFoldDB" id="A0A381PG73"/>
<reference evidence="2" key="1">
    <citation type="submission" date="2018-05" db="EMBL/GenBank/DDBJ databases">
        <authorList>
            <person name="Lanie J.A."/>
            <person name="Ng W.-L."/>
            <person name="Kazmierczak K.M."/>
            <person name="Andrzejewski T.M."/>
            <person name="Davidsen T.M."/>
            <person name="Wayne K.J."/>
            <person name="Tettelin H."/>
            <person name="Glass J.I."/>
            <person name="Rusch D."/>
            <person name="Podicherti R."/>
            <person name="Tsui H.-C.T."/>
            <person name="Winkler M.E."/>
        </authorList>
    </citation>
    <scope>NUCLEOTIDE SEQUENCE</scope>
</reference>
<feature type="region of interest" description="Disordered" evidence="1">
    <location>
        <begin position="577"/>
        <end position="597"/>
    </location>
</feature>
<protein>
    <recommendedName>
        <fullName evidence="3">Bacterial surface antigen (D15) domain-containing protein</fullName>
    </recommendedName>
</protein>
<dbReference type="EMBL" id="UINC01000950">
    <property type="protein sequence ID" value="SUZ65119.1"/>
    <property type="molecule type" value="Genomic_DNA"/>
</dbReference>
<sequence>MAVHPLHTLTLLALLGTTSVTALAGQACPQGEVSAVLVTAHSYFETNDSTDVGALSWFYGMANWVHADTNEDFLKAELLLRVGDCYDEFLVEESARLLQQLGFIDRAEVTGAPQPDGSVDVVVETWNSWTLQFEPRFRLQEGFEFAGLDITERNLFGRGIVLGGFYRQNREFLNVGGRFETPHLLGTRWDARLQASRTRVGPAFQQGFFYPFVGEVGRKAAVQSFVQLEDQFSYSLPAGETYSNVVQPYRQQSSQITAAGRIGRPGRLTIFGGGLSREEWHYRRFPNGANVIRDEDFGNAEPAPPLITGILAPQLRDYSTTRVNLILAQRHLSFRRRERLDALRGTQDVAVGAEAALVLGRSIPLFGSSAVNEDSDFFGRVRLFAGLAPGNWVLASAISVEGRKIFSEVEDGWKDVLAEFDIYSYWRPSQNSRHTLFARISGAGGWSVTGPFQLTLGGVSGLRGYALDDHPGGRRLIASLEDRIYFASPRNGFIDLGMTAFVDVGSIWDAGVPFGADSGSLATGGAGLRIGFPGGTRGVTRIDVAFPLNGPDPFSAPTFRISAELLGLRRGVEDRQLRRSRRAGGGGGIIPDPSVAR</sequence>
<evidence type="ECO:0008006" key="3">
    <source>
        <dbReference type="Google" id="ProtNLM"/>
    </source>
</evidence>
<organism evidence="2">
    <name type="scientific">marine metagenome</name>
    <dbReference type="NCBI Taxonomy" id="408172"/>
    <lineage>
        <taxon>unclassified sequences</taxon>
        <taxon>metagenomes</taxon>
        <taxon>ecological metagenomes</taxon>
    </lineage>
</organism>
<dbReference type="Gene3D" id="3.10.20.310">
    <property type="entry name" value="membrane protein fhac"/>
    <property type="match status" value="1"/>
</dbReference>
<proteinExistence type="predicted"/>